<name>A0A3D2SEN8_9BACE</name>
<dbReference type="InterPro" id="IPR011009">
    <property type="entry name" value="Kinase-like_dom_sf"/>
</dbReference>
<sequence>MLWLNHLRFSGRKFGGYTIEKVAGEGRYGICFNAYSNRGARVIIKWFKSSSIKSDKKRTAVEADILSKIDHFSIPKLLGVINEKGGHGLILEEKLGDTVESMLFKHRHQFSRKEIFRMVSQLVDIIWYLHDRGIIHGDIRPPNVIINNGVVYLIDFGLSRRVDYDKNTFDIDFSYLGEFLLYLLYSSFKSKKYKKFAWYNELYLLPKQKILLKRLLRLEKPYENIREVADDFHQAFGCEEEINYIENS</sequence>
<evidence type="ECO:0000313" key="8">
    <source>
        <dbReference type="Proteomes" id="UP000263098"/>
    </source>
</evidence>
<evidence type="ECO:0000256" key="3">
    <source>
        <dbReference type="ARBA" id="ARBA00022741"/>
    </source>
</evidence>
<gene>
    <name evidence="7" type="ORF">DHW31_04610</name>
</gene>
<dbReference type="PANTHER" id="PTHR11584:SF369">
    <property type="entry name" value="MITOGEN-ACTIVATED PROTEIN KINASE KINASE KINASE 19-RELATED"/>
    <property type="match status" value="1"/>
</dbReference>
<keyword evidence="3" id="KW-0547">Nucleotide-binding</keyword>
<keyword evidence="4 7" id="KW-0418">Kinase</keyword>
<reference evidence="7 8" key="1">
    <citation type="journal article" date="2018" name="Nat. Biotechnol.">
        <title>A standardized bacterial taxonomy based on genome phylogeny substantially revises the tree of life.</title>
        <authorList>
            <person name="Parks D.H."/>
            <person name="Chuvochina M."/>
            <person name="Waite D.W."/>
            <person name="Rinke C."/>
            <person name="Skarshewski A."/>
            <person name="Chaumeil P.A."/>
            <person name="Hugenholtz P."/>
        </authorList>
    </citation>
    <scope>NUCLEOTIDE SEQUENCE [LARGE SCALE GENOMIC DNA]</scope>
    <source>
        <strain evidence="7">UBA9667</strain>
    </source>
</reference>
<evidence type="ECO:0000256" key="4">
    <source>
        <dbReference type="ARBA" id="ARBA00022777"/>
    </source>
</evidence>
<keyword evidence="2" id="KW-0808">Transferase</keyword>
<dbReference type="GO" id="GO:0004674">
    <property type="term" value="F:protein serine/threonine kinase activity"/>
    <property type="evidence" value="ECO:0007669"/>
    <property type="project" value="UniProtKB-KW"/>
</dbReference>
<evidence type="ECO:0000259" key="6">
    <source>
        <dbReference type="PROSITE" id="PS50011"/>
    </source>
</evidence>
<keyword evidence="5" id="KW-0067">ATP-binding</keyword>
<organism evidence="7 8">
    <name type="scientific">Bacteroides graminisolvens</name>
    <dbReference type="NCBI Taxonomy" id="477666"/>
    <lineage>
        <taxon>Bacteria</taxon>
        <taxon>Pseudomonadati</taxon>
        <taxon>Bacteroidota</taxon>
        <taxon>Bacteroidia</taxon>
        <taxon>Bacteroidales</taxon>
        <taxon>Bacteroidaceae</taxon>
        <taxon>Bacteroides</taxon>
    </lineage>
</organism>
<feature type="domain" description="Protein kinase" evidence="6">
    <location>
        <begin position="17"/>
        <end position="248"/>
    </location>
</feature>
<dbReference type="EMBL" id="DPVG01000168">
    <property type="protein sequence ID" value="HCK24058.1"/>
    <property type="molecule type" value="Genomic_DNA"/>
</dbReference>
<evidence type="ECO:0000256" key="5">
    <source>
        <dbReference type="ARBA" id="ARBA00022840"/>
    </source>
</evidence>
<evidence type="ECO:0000256" key="1">
    <source>
        <dbReference type="ARBA" id="ARBA00022527"/>
    </source>
</evidence>
<dbReference type="SUPFAM" id="SSF56112">
    <property type="entry name" value="Protein kinase-like (PK-like)"/>
    <property type="match status" value="1"/>
</dbReference>
<dbReference type="PROSITE" id="PS50011">
    <property type="entry name" value="PROTEIN_KINASE_DOM"/>
    <property type="match status" value="1"/>
</dbReference>
<keyword evidence="1" id="KW-0723">Serine/threonine-protein kinase</keyword>
<dbReference type="PANTHER" id="PTHR11584">
    <property type="entry name" value="SERINE/THREONINE PROTEIN KINASE"/>
    <property type="match status" value="1"/>
</dbReference>
<dbReference type="Gene3D" id="1.10.510.10">
    <property type="entry name" value="Transferase(Phosphotransferase) domain 1"/>
    <property type="match status" value="1"/>
</dbReference>
<dbReference type="Proteomes" id="UP000263098">
    <property type="component" value="Unassembled WGS sequence"/>
</dbReference>
<dbReference type="InterPro" id="IPR000719">
    <property type="entry name" value="Prot_kinase_dom"/>
</dbReference>
<comment type="caution">
    <text evidence="7">The sequence shown here is derived from an EMBL/GenBank/DDBJ whole genome shotgun (WGS) entry which is preliminary data.</text>
</comment>
<dbReference type="GO" id="GO:0005524">
    <property type="term" value="F:ATP binding"/>
    <property type="evidence" value="ECO:0007669"/>
    <property type="project" value="UniProtKB-KW"/>
</dbReference>
<proteinExistence type="predicted"/>
<evidence type="ECO:0000256" key="2">
    <source>
        <dbReference type="ARBA" id="ARBA00022679"/>
    </source>
</evidence>
<dbReference type="CDD" id="cd00180">
    <property type="entry name" value="PKc"/>
    <property type="match status" value="1"/>
</dbReference>
<dbReference type="AlphaFoldDB" id="A0A3D2SEN8"/>
<evidence type="ECO:0000313" key="7">
    <source>
        <dbReference type="EMBL" id="HCK24058.1"/>
    </source>
</evidence>
<protein>
    <submittedName>
        <fullName evidence="7">Protein kinase family protein</fullName>
    </submittedName>
</protein>
<accession>A0A3D2SEN8</accession>
<dbReference type="Pfam" id="PF00069">
    <property type="entry name" value="Pkinase"/>
    <property type="match status" value="1"/>
</dbReference>